<comment type="subcellular location">
    <subcellularLocation>
        <location evidence="1">Secreted</location>
    </subcellularLocation>
</comment>
<evidence type="ECO:0000256" key="4">
    <source>
        <dbReference type="SAM" id="SignalP"/>
    </source>
</evidence>
<evidence type="ECO:0000256" key="2">
    <source>
        <dbReference type="ARBA" id="ARBA00022525"/>
    </source>
</evidence>
<dbReference type="PANTHER" id="PTHR22923">
    <property type="entry name" value="CEREBELLIN-RELATED"/>
    <property type="match status" value="1"/>
</dbReference>
<name>A0A8S4BLM6_9TELE</name>
<dbReference type="Gene3D" id="2.60.120.40">
    <property type="match status" value="1"/>
</dbReference>
<evidence type="ECO:0000313" key="6">
    <source>
        <dbReference type="EMBL" id="CAG6006646.1"/>
    </source>
</evidence>
<dbReference type="Proteomes" id="UP000677803">
    <property type="component" value="Unassembled WGS sequence"/>
</dbReference>
<gene>
    <name evidence="6" type="ORF">MMEN_LOCUS18675</name>
</gene>
<keyword evidence="2" id="KW-0964">Secreted</keyword>
<keyword evidence="3 4" id="KW-0732">Signal</keyword>
<dbReference type="InterPro" id="IPR001073">
    <property type="entry name" value="C1q_dom"/>
</dbReference>
<dbReference type="GO" id="GO:0005576">
    <property type="term" value="C:extracellular region"/>
    <property type="evidence" value="ECO:0007669"/>
    <property type="project" value="UniProtKB-SubCell"/>
</dbReference>
<dbReference type="GO" id="GO:0099558">
    <property type="term" value="P:maintenance of synapse structure"/>
    <property type="evidence" value="ECO:0007669"/>
    <property type="project" value="TreeGrafter"/>
</dbReference>
<keyword evidence="7" id="KW-1185">Reference proteome</keyword>
<sequence>MARVNMRAIVLLCLLHTASTNNLFSWDGPGRAAPEPGSDAGSACSTDKSSCGCCLMVRKTNQMKTYFDTTLTELENEFMKANQSLHTMKESRVAFTVSLYGRETIMCHGPFRDNRIVTYKDVLLNYGGAYNTSSGIFTVPHSGVYSLTVTIYSDAGSPGNMLAACATLQVNGKAVAGARDFNPNDQEDSATIVLALHLKAGDKVSVELTKGCFLCDDSSHYNTFSAFLLYLTE</sequence>
<accession>A0A8S4BLM6</accession>
<feature type="chain" id="PRO_5035747579" evidence="4">
    <location>
        <begin position="21"/>
        <end position="233"/>
    </location>
</feature>
<evidence type="ECO:0000313" key="7">
    <source>
        <dbReference type="Proteomes" id="UP000677803"/>
    </source>
</evidence>
<evidence type="ECO:0000256" key="1">
    <source>
        <dbReference type="ARBA" id="ARBA00004613"/>
    </source>
</evidence>
<feature type="signal peptide" evidence="4">
    <location>
        <begin position="1"/>
        <end position="20"/>
    </location>
</feature>
<dbReference type="Pfam" id="PF00386">
    <property type="entry name" value="C1q"/>
    <property type="match status" value="1"/>
</dbReference>
<dbReference type="PRINTS" id="PR00007">
    <property type="entry name" value="COMPLEMNTC1Q"/>
</dbReference>
<dbReference type="EMBL" id="CAJRST010037777">
    <property type="protein sequence ID" value="CAG6006646.1"/>
    <property type="molecule type" value="Genomic_DNA"/>
</dbReference>
<dbReference type="PROSITE" id="PS50871">
    <property type="entry name" value="C1Q"/>
    <property type="match status" value="1"/>
</dbReference>
<dbReference type="PANTHER" id="PTHR22923:SF103">
    <property type="entry name" value="CEREBELLIN 20-RELATED"/>
    <property type="match status" value="1"/>
</dbReference>
<reference evidence="6" key="1">
    <citation type="submission" date="2021-05" db="EMBL/GenBank/DDBJ databases">
        <authorList>
            <person name="Tigano A."/>
        </authorList>
    </citation>
    <scope>NUCLEOTIDE SEQUENCE</scope>
</reference>
<dbReference type="OrthoDB" id="6080680at2759"/>
<dbReference type="SUPFAM" id="SSF49842">
    <property type="entry name" value="TNF-like"/>
    <property type="match status" value="1"/>
</dbReference>
<protein>
    <submittedName>
        <fullName evidence="6">(Atlantic silverside) hypothetical protein</fullName>
    </submittedName>
</protein>
<feature type="domain" description="C1q" evidence="5">
    <location>
        <begin position="88"/>
        <end position="233"/>
    </location>
</feature>
<dbReference type="AlphaFoldDB" id="A0A8S4BLM6"/>
<evidence type="ECO:0000259" key="5">
    <source>
        <dbReference type="PROSITE" id="PS50871"/>
    </source>
</evidence>
<dbReference type="InterPro" id="IPR050822">
    <property type="entry name" value="Cerebellin_Synaptic_Org"/>
</dbReference>
<dbReference type="SMART" id="SM00110">
    <property type="entry name" value="C1Q"/>
    <property type="match status" value="1"/>
</dbReference>
<comment type="caution">
    <text evidence="6">The sequence shown here is derived from an EMBL/GenBank/DDBJ whole genome shotgun (WGS) entry which is preliminary data.</text>
</comment>
<proteinExistence type="predicted"/>
<evidence type="ECO:0000256" key="3">
    <source>
        <dbReference type="ARBA" id="ARBA00022729"/>
    </source>
</evidence>
<organism evidence="6 7">
    <name type="scientific">Menidia menidia</name>
    <name type="common">Atlantic silverside</name>
    <dbReference type="NCBI Taxonomy" id="238744"/>
    <lineage>
        <taxon>Eukaryota</taxon>
        <taxon>Metazoa</taxon>
        <taxon>Chordata</taxon>
        <taxon>Craniata</taxon>
        <taxon>Vertebrata</taxon>
        <taxon>Euteleostomi</taxon>
        <taxon>Actinopterygii</taxon>
        <taxon>Neopterygii</taxon>
        <taxon>Teleostei</taxon>
        <taxon>Neoteleostei</taxon>
        <taxon>Acanthomorphata</taxon>
        <taxon>Ovalentaria</taxon>
        <taxon>Atherinomorphae</taxon>
        <taxon>Atheriniformes</taxon>
        <taxon>Atherinopsidae</taxon>
        <taxon>Menidiinae</taxon>
        <taxon>Menidia</taxon>
    </lineage>
</organism>
<dbReference type="GO" id="GO:0045202">
    <property type="term" value="C:synapse"/>
    <property type="evidence" value="ECO:0007669"/>
    <property type="project" value="TreeGrafter"/>
</dbReference>
<dbReference type="InterPro" id="IPR008983">
    <property type="entry name" value="Tumour_necrosis_fac-like_dom"/>
</dbReference>